<organism evidence="3 4">
    <name type="scientific">Fodinibius salipaludis</name>
    <dbReference type="NCBI Taxonomy" id="2032627"/>
    <lineage>
        <taxon>Bacteria</taxon>
        <taxon>Pseudomonadati</taxon>
        <taxon>Balneolota</taxon>
        <taxon>Balneolia</taxon>
        <taxon>Balneolales</taxon>
        <taxon>Balneolaceae</taxon>
        <taxon>Fodinibius</taxon>
    </lineage>
</organism>
<feature type="transmembrane region" description="Helical" evidence="1">
    <location>
        <begin position="144"/>
        <end position="161"/>
    </location>
</feature>
<proteinExistence type="predicted"/>
<sequence length="166" mass="18854">MITMYYLSVFIHITSAIFWIGGMLFTAGVLVPATRHELLKNKKGEFFTLVGKKFSRISWVLFIALIVTGITNLLTRGYTIEQLLTGSFWIEVFGGYLFIKLLVFGLVLIVSGIHDFYAGPKAAELMDEQPDHSQTKQMRKISSWLGRLNLILGLVILYYAMRLLRG</sequence>
<evidence type="ECO:0000256" key="1">
    <source>
        <dbReference type="SAM" id="Phobius"/>
    </source>
</evidence>
<evidence type="ECO:0000313" key="3">
    <source>
        <dbReference type="EMBL" id="PAU93259.1"/>
    </source>
</evidence>
<keyword evidence="4" id="KW-1185">Reference proteome</keyword>
<dbReference type="OrthoDB" id="5515053at2"/>
<feature type="transmembrane region" description="Helical" evidence="1">
    <location>
        <begin position="6"/>
        <end position="33"/>
    </location>
</feature>
<dbReference type="InterPro" id="IPR008457">
    <property type="entry name" value="Cu-R_CopD_dom"/>
</dbReference>
<name>A0A2A2G8R8_9BACT</name>
<gene>
    <name evidence="3" type="ORF">CK503_12610</name>
</gene>
<feature type="domain" description="Copper resistance protein D" evidence="2">
    <location>
        <begin position="52"/>
        <end position="159"/>
    </location>
</feature>
<keyword evidence="1" id="KW-1133">Transmembrane helix</keyword>
<dbReference type="AlphaFoldDB" id="A0A2A2G8R8"/>
<dbReference type="Proteomes" id="UP000218831">
    <property type="component" value="Unassembled WGS sequence"/>
</dbReference>
<dbReference type="Pfam" id="PF05425">
    <property type="entry name" value="CopD"/>
    <property type="match status" value="1"/>
</dbReference>
<feature type="transmembrane region" description="Helical" evidence="1">
    <location>
        <begin position="54"/>
        <end position="75"/>
    </location>
</feature>
<evidence type="ECO:0000313" key="4">
    <source>
        <dbReference type="Proteomes" id="UP000218831"/>
    </source>
</evidence>
<dbReference type="EMBL" id="NSKE01000009">
    <property type="protein sequence ID" value="PAU93259.1"/>
    <property type="molecule type" value="Genomic_DNA"/>
</dbReference>
<evidence type="ECO:0000259" key="2">
    <source>
        <dbReference type="Pfam" id="PF05425"/>
    </source>
</evidence>
<feature type="transmembrane region" description="Helical" evidence="1">
    <location>
        <begin position="95"/>
        <end position="117"/>
    </location>
</feature>
<reference evidence="3 4" key="1">
    <citation type="submission" date="2017-08" db="EMBL/GenBank/DDBJ databases">
        <title>Aliifodinibius alkalisoli sp. nov., isolated from saline alkaline soil.</title>
        <authorList>
            <person name="Liu D."/>
            <person name="Zhang G."/>
        </authorList>
    </citation>
    <scope>NUCLEOTIDE SEQUENCE [LARGE SCALE GENOMIC DNA]</scope>
    <source>
        <strain evidence="3 4">WN023</strain>
    </source>
</reference>
<dbReference type="GO" id="GO:0016020">
    <property type="term" value="C:membrane"/>
    <property type="evidence" value="ECO:0007669"/>
    <property type="project" value="InterPro"/>
</dbReference>
<comment type="caution">
    <text evidence="3">The sequence shown here is derived from an EMBL/GenBank/DDBJ whole genome shotgun (WGS) entry which is preliminary data.</text>
</comment>
<keyword evidence="1" id="KW-0812">Transmembrane</keyword>
<protein>
    <recommendedName>
        <fullName evidence="2">Copper resistance protein D domain-containing protein</fullName>
    </recommendedName>
</protein>
<accession>A0A2A2G8R8</accession>
<keyword evidence="1" id="KW-0472">Membrane</keyword>